<organism evidence="1 2">
    <name type="scientific">Musa troglodytarum</name>
    <name type="common">fe'i banana</name>
    <dbReference type="NCBI Taxonomy" id="320322"/>
    <lineage>
        <taxon>Eukaryota</taxon>
        <taxon>Viridiplantae</taxon>
        <taxon>Streptophyta</taxon>
        <taxon>Embryophyta</taxon>
        <taxon>Tracheophyta</taxon>
        <taxon>Spermatophyta</taxon>
        <taxon>Magnoliopsida</taxon>
        <taxon>Liliopsida</taxon>
        <taxon>Zingiberales</taxon>
        <taxon>Musaceae</taxon>
        <taxon>Musa</taxon>
    </lineage>
</organism>
<proteinExistence type="predicted"/>
<accession>A0A9E7FBF9</accession>
<sequence>MPRSSDGMASPLRLPSSVRTHFSSTKAYSYPLAIAASPSPPMALNSSSFAPSGGFMVAFAGGKYATRSSVIFVGNNSYALAYANTPIVWRVSDGRVGATSEFCPDNSDELCKRGDSSDTRAILSSIRAIVEQCSAFFLDTCYSIFIIDGHSKIIKIFSHQYIDYPRFEYFSNGNGTEQSHINHPSYGFVKISIAST</sequence>
<evidence type="ECO:0000313" key="1">
    <source>
        <dbReference type="EMBL" id="URD91092.1"/>
    </source>
</evidence>
<name>A0A9E7FBF9_9LILI</name>
<dbReference type="EMBL" id="CP097504">
    <property type="protein sequence ID" value="URD91092.1"/>
    <property type="molecule type" value="Genomic_DNA"/>
</dbReference>
<gene>
    <name evidence="1" type="ORF">MUK42_26462</name>
</gene>
<reference evidence="1" key="1">
    <citation type="submission" date="2022-05" db="EMBL/GenBank/DDBJ databases">
        <title>The Musa troglodytarum L. genome provides insights into the mechanism of non-climacteric behaviour and enrichment of carotenoids.</title>
        <authorList>
            <person name="Wang J."/>
        </authorList>
    </citation>
    <scope>NUCLEOTIDE SEQUENCE</scope>
    <source>
        <tissue evidence="1">Leaf</tissue>
    </source>
</reference>
<protein>
    <submittedName>
        <fullName evidence="1">Uncharacterized protein</fullName>
    </submittedName>
</protein>
<keyword evidence="2" id="KW-1185">Reference proteome</keyword>
<dbReference type="AlphaFoldDB" id="A0A9E7FBF9"/>
<dbReference type="Proteomes" id="UP001055439">
    <property type="component" value="Chromosome 2"/>
</dbReference>
<evidence type="ECO:0000313" key="2">
    <source>
        <dbReference type="Proteomes" id="UP001055439"/>
    </source>
</evidence>